<dbReference type="EMBL" id="MFIY01000044">
    <property type="protein sequence ID" value="OGF99697.1"/>
    <property type="molecule type" value="Genomic_DNA"/>
</dbReference>
<reference evidence="2 3" key="1">
    <citation type="journal article" date="2016" name="Nat. Commun.">
        <title>Thousands of microbial genomes shed light on interconnected biogeochemical processes in an aquifer system.</title>
        <authorList>
            <person name="Anantharaman K."/>
            <person name="Brown C.T."/>
            <person name="Hug L.A."/>
            <person name="Sharon I."/>
            <person name="Castelle C.J."/>
            <person name="Probst A.J."/>
            <person name="Thomas B.C."/>
            <person name="Singh A."/>
            <person name="Wilkins M.J."/>
            <person name="Karaoz U."/>
            <person name="Brodie E.L."/>
            <person name="Williams K.H."/>
            <person name="Hubbard S.S."/>
            <person name="Banfield J.F."/>
        </authorList>
    </citation>
    <scope>NUCLEOTIDE SEQUENCE [LARGE SCALE GENOMIC DNA]</scope>
</reference>
<proteinExistence type="predicted"/>
<dbReference type="InterPro" id="IPR027417">
    <property type="entry name" value="P-loop_NTPase"/>
</dbReference>
<sequence length="282" mass="32861">MKKIVFFNTKGGTGKTTICYNYGWYIAEKRNKKVLFLDFDPQANLFQAFHKKLAAKEGKNLENLIVNYVKKQDINFKDYVIRISDNIDILPSSNNISLIEEFLTDYLLSRTFDENKVYQATHRNIVIKKVLEKYISPEDYDYVIIDSQPNYSLLSTTSIVYAKNIIMVLKPELFSYLDVRYLKKIINNLEEKFDIRVNIAAVIINAYEKRRKTSESISTRFVNKYGDTFNIINQKIRYLSHYQLSISLNSEPVFISFPNSEATVDLLVAFGEVDKLIDKIES</sequence>
<dbReference type="SUPFAM" id="SSF52540">
    <property type="entry name" value="P-loop containing nucleoside triphosphate hydrolases"/>
    <property type="match status" value="1"/>
</dbReference>
<accession>A0A1F5YHM9</accession>
<feature type="domain" description="AAA" evidence="1">
    <location>
        <begin position="1"/>
        <end position="197"/>
    </location>
</feature>
<dbReference type="Proteomes" id="UP000178230">
    <property type="component" value="Unassembled WGS sequence"/>
</dbReference>
<dbReference type="PANTHER" id="PTHR13696">
    <property type="entry name" value="P-LOOP CONTAINING NUCLEOSIDE TRIPHOSPHATE HYDROLASE"/>
    <property type="match status" value="1"/>
</dbReference>
<dbReference type="Gene3D" id="3.40.50.300">
    <property type="entry name" value="P-loop containing nucleotide triphosphate hydrolases"/>
    <property type="match status" value="1"/>
</dbReference>
<dbReference type="CDD" id="cd02042">
    <property type="entry name" value="ParAB_family"/>
    <property type="match status" value="1"/>
</dbReference>
<evidence type="ECO:0000313" key="2">
    <source>
        <dbReference type="EMBL" id="OGF99697.1"/>
    </source>
</evidence>
<evidence type="ECO:0000259" key="1">
    <source>
        <dbReference type="Pfam" id="PF13614"/>
    </source>
</evidence>
<dbReference type="PANTHER" id="PTHR13696:SF99">
    <property type="entry name" value="COBYRINIC ACID AC-DIAMIDE SYNTHASE"/>
    <property type="match status" value="1"/>
</dbReference>
<name>A0A1F5YHM9_9BACT</name>
<dbReference type="AlphaFoldDB" id="A0A1F5YHM9"/>
<evidence type="ECO:0000313" key="3">
    <source>
        <dbReference type="Proteomes" id="UP000178230"/>
    </source>
</evidence>
<dbReference type="InterPro" id="IPR050678">
    <property type="entry name" value="DNA_Partitioning_ATPase"/>
</dbReference>
<comment type="caution">
    <text evidence="2">The sequence shown here is derived from an EMBL/GenBank/DDBJ whole genome shotgun (WGS) entry which is preliminary data.</text>
</comment>
<dbReference type="InterPro" id="IPR025669">
    <property type="entry name" value="AAA_dom"/>
</dbReference>
<organism evidence="2 3">
    <name type="scientific">Candidatus Gottesmanbacteria bacterium RBG_13_37_7</name>
    <dbReference type="NCBI Taxonomy" id="1798369"/>
    <lineage>
        <taxon>Bacteria</taxon>
        <taxon>Candidatus Gottesmaniibacteriota</taxon>
    </lineage>
</organism>
<protein>
    <recommendedName>
        <fullName evidence="1">AAA domain-containing protein</fullName>
    </recommendedName>
</protein>
<gene>
    <name evidence="2" type="ORF">A2Y99_01670</name>
</gene>
<dbReference type="Pfam" id="PF13614">
    <property type="entry name" value="AAA_31"/>
    <property type="match status" value="1"/>
</dbReference>